<dbReference type="EMBL" id="OE000779">
    <property type="protein sequence ID" value="CAD7455028.1"/>
    <property type="molecule type" value="Genomic_DNA"/>
</dbReference>
<name>A0A7R9FK01_9NEOP</name>
<evidence type="ECO:0000313" key="1">
    <source>
        <dbReference type="EMBL" id="CAD7455028.1"/>
    </source>
</evidence>
<sequence length="100" mass="11414">MASNMDRTQEQITSPSLIRLWSRRMTLAGEEPLDLGLLEDIFPPAQFLIASLRLPSQQALWCCHNSLDMNAPLYLPVIMEVPLYQSRARILCKLCLDPFP</sequence>
<dbReference type="AlphaFoldDB" id="A0A7R9FK01"/>
<protein>
    <submittedName>
        <fullName evidence="1">Uncharacterized protein</fullName>
    </submittedName>
</protein>
<reference evidence="1" key="1">
    <citation type="submission" date="2020-11" db="EMBL/GenBank/DDBJ databases">
        <authorList>
            <person name="Tran Van P."/>
        </authorList>
    </citation>
    <scope>NUCLEOTIDE SEQUENCE</scope>
</reference>
<organism evidence="1">
    <name type="scientific">Timema tahoe</name>
    <dbReference type="NCBI Taxonomy" id="61484"/>
    <lineage>
        <taxon>Eukaryota</taxon>
        <taxon>Metazoa</taxon>
        <taxon>Ecdysozoa</taxon>
        <taxon>Arthropoda</taxon>
        <taxon>Hexapoda</taxon>
        <taxon>Insecta</taxon>
        <taxon>Pterygota</taxon>
        <taxon>Neoptera</taxon>
        <taxon>Polyneoptera</taxon>
        <taxon>Phasmatodea</taxon>
        <taxon>Timematodea</taxon>
        <taxon>Timematoidea</taxon>
        <taxon>Timematidae</taxon>
        <taxon>Timema</taxon>
    </lineage>
</organism>
<proteinExistence type="predicted"/>
<gene>
    <name evidence="1" type="ORF">TTEB3V08_LOCUS3115</name>
</gene>
<accession>A0A7R9FK01</accession>